<dbReference type="PANTHER" id="PTHR43201:SF5">
    <property type="entry name" value="MEDIUM-CHAIN ACYL-COA LIGASE ACSF2, MITOCHONDRIAL"/>
    <property type="match status" value="1"/>
</dbReference>
<keyword evidence="2 5" id="KW-0436">Ligase</keyword>
<dbReference type="Pfam" id="PF13193">
    <property type="entry name" value="AMP-binding_C"/>
    <property type="match status" value="1"/>
</dbReference>
<feature type="domain" description="AMP-dependent synthetase/ligase" evidence="3">
    <location>
        <begin position="27"/>
        <end position="392"/>
    </location>
</feature>
<dbReference type="RefSeq" id="WP_279244122.1">
    <property type="nucleotide sequence ID" value="NZ_SHNN01000001.1"/>
</dbReference>
<dbReference type="Gene3D" id="2.30.38.10">
    <property type="entry name" value="Luciferase, Domain 3"/>
    <property type="match status" value="1"/>
</dbReference>
<comment type="similarity">
    <text evidence="1">Belongs to the ATP-dependent AMP-binding enzyme family.</text>
</comment>
<feature type="domain" description="AMP-binding enzyme C-terminal" evidence="4">
    <location>
        <begin position="443"/>
        <end position="520"/>
    </location>
</feature>
<sequence length="535" mass="59188">MTSLAPDRLERDGPLWRNTTIALEAWRKAEEVGHRVAIFLEHEPDATYASLALEARRLIVGLQGLGLQAGDVISFQLPNWREGAPIDIAAAALGLVVNPIVPIYRDAELRYILKDARTKAFFIPEQYRSINYINMVQSLRDELPDLEHLITVRSEAEYDNTIRYEALVDCEPVAISSLPPSDPNAVKCRLYTSGTTGFPKAVLHTHNTLNYVQQCSIRHSQIKSDDVMVMPSPITHITGYSSGLNMSFMSEGRSALMERWDADKAIDYIHRVKGTMTVGATPFLQELLDAAERREDRLPTMRQFSCGGAAVPPQLIRRAYKSLDNCIAVRVYGSTEVPLVTYGWRDDPELAATTDGQLYAYEIQILDDDGNPVAAGEDGEIAARGAGMLLGYADPQQNAEAHTADGFFLTGDIGHLTPEGAVLITDRKKDIIIRGGENLSAKEIEDALHHHPAIREAAVVAMPHPRLGEGVCAFLILRDSATPPTLADIVEFTEAQQLARQKTPERIEVVAELPRTPSGKVRKDVLRKRLKDEID</sequence>
<evidence type="ECO:0000313" key="5">
    <source>
        <dbReference type="EMBL" id="MCX2980143.1"/>
    </source>
</evidence>
<dbReference type="EMBL" id="SHNN01000001">
    <property type="protein sequence ID" value="MCX2980143.1"/>
    <property type="molecule type" value="Genomic_DNA"/>
</dbReference>
<keyword evidence="6" id="KW-1185">Reference proteome</keyword>
<gene>
    <name evidence="5" type="ORF">EYC98_04595</name>
</gene>
<dbReference type="InterPro" id="IPR025110">
    <property type="entry name" value="AMP-bd_C"/>
</dbReference>
<dbReference type="Pfam" id="PF00501">
    <property type="entry name" value="AMP-binding"/>
    <property type="match status" value="1"/>
</dbReference>
<dbReference type="InterPro" id="IPR000873">
    <property type="entry name" value="AMP-dep_synth/lig_dom"/>
</dbReference>
<accession>A0ABT3TCW9</accession>
<dbReference type="Gene3D" id="3.30.300.30">
    <property type="match status" value="1"/>
</dbReference>
<evidence type="ECO:0000259" key="4">
    <source>
        <dbReference type="Pfam" id="PF13193"/>
    </source>
</evidence>
<evidence type="ECO:0000313" key="6">
    <source>
        <dbReference type="Proteomes" id="UP001143362"/>
    </source>
</evidence>
<organism evidence="5 6">
    <name type="scientific">Candidatus Litorirhabdus singularis</name>
    <dbReference type="NCBI Taxonomy" id="2518993"/>
    <lineage>
        <taxon>Bacteria</taxon>
        <taxon>Pseudomonadati</taxon>
        <taxon>Pseudomonadota</taxon>
        <taxon>Gammaproteobacteria</taxon>
        <taxon>Cellvibrionales</taxon>
        <taxon>Halieaceae</taxon>
        <taxon>Candidatus Litorirhabdus</taxon>
    </lineage>
</organism>
<dbReference type="Gene3D" id="3.40.50.980">
    <property type="match status" value="2"/>
</dbReference>
<name>A0ABT3TCW9_9GAMM</name>
<evidence type="ECO:0000256" key="1">
    <source>
        <dbReference type="ARBA" id="ARBA00006432"/>
    </source>
</evidence>
<comment type="caution">
    <text evidence="5">The sequence shown here is derived from an EMBL/GenBank/DDBJ whole genome shotgun (WGS) entry which is preliminary data.</text>
</comment>
<proteinExistence type="inferred from homology"/>
<reference evidence="5" key="1">
    <citation type="submission" date="2019-02" db="EMBL/GenBank/DDBJ databases">
        <authorList>
            <person name="Li S.-H."/>
        </authorList>
    </citation>
    <scope>NUCLEOTIDE SEQUENCE</scope>
    <source>
        <strain evidence="5">IMCC14734</strain>
    </source>
</reference>
<dbReference type="PANTHER" id="PTHR43201">
    <property type="entry name" value="ACYL-COA SYNTHETASE"/>
    <property type="match status" value="1"/>
</dbReference>
<dbReference type="SUPFAM" id="SSF56801">
    <property type="entry name" value="Acetyl-CoA synthetase-like"/>
    <property type="match status" value="1"/>
</dbReference>
<dbReference type="Proteomes" id="UP001143362">
    <property type="component" value="Unassembled WGS sequence"/>
</dbReference>
<protein>
    <submittedName>
        <fullName evidence="5">Cyclohexanecarboxylate-CoA ligase</fullName>
    </submittedName>
</protein>
<evidence type="ECO:0000256" key="2">
    <source>
        <dbReference type="ARBA" id="ARBA00022598"/>
    </source>
</evidence>
<dbReference type="InterPro" id="IPR045851">
    <property type="entry name" value="AMP-bd_C_sf"/>
</dbReference>
<dbReference type="GO" id="GO:0016874">
    <property type="term" value="F:ligase activity"/>
    <property type="evidence" value="ECO:0007669"/>
    <property type="project" value="UniProtKB-KW"/>
</dbReference>
<evidence type="ECO:0000259" key="3">
    <source>
        <dbReference type="Pfam" id="PF00501"/>
    </source>
</evidence>